<keyword evidence="5" id="KW-1133">Transmembrane helix</keyword>
<dbReference type="GO" id="GO:0020037">
    <property type="term" value="F:heme binding"/>
    <property type="evidence" value="ECO:0007669"/>
    <property type="project" value="InterPro"/>
</dbReference>
<dbReference type="GO" id="GO:0016705">
    <property type="term" value="F:oxidoreductase activity, acting on paired donors, with incorporation or reduction of molecular oxygen"/>
    <property type="evidence" value="ECO:0007669"/>
    <property type="project" value="InterPro"/>
</dbReference>
<dbReference type="PANTHER" id="PTHR24305">
    <property type="entry name" value="CYTOCHROME P450"/>
    <property type="match status" value="1"/>
</dbReference>
<comment type="similarity">
    <text evidence="1">Belongs to the cytochrome P450 family.</text>
</comment>
<keyword evidence="3" id="KW-0349">Heme</keyword>
<organism evidence="6 7">
    <name type="scientific">Ustilago hordei</name>
    <name type="common">Barley covered smut fungus</name>
    <dbReference type="NCBI Taxonomy" id="120017"/>
    <lineage>
        <taxon>Eukaryota</taxon>
        <taxon>Fungi</taxon>
        <taxon>Dikarya</taxon>
        <taxon>Basidiomycota</taxon>
        <taxon>Ustilaginomycotina</taxon>
        <taxon>Ustilaginomycetes</taxon>
        <taxon>Ustilaginales</taxon>
        <taxon>Ustilaginaceae</taxon>
        <taxon>Ustilago</taxon>
    </lineage>
</organism>
<sequence>MQYRVTPPSVGQLLNQVVHRPLSLIFQHPLLSLFFLLVLLPLTLLLSIAIYLFSLSTYRLLSLHVLGTDAYSHFPRPSRTDRYPLLTGNLGFIRRSPPTEGHLSFVRQLQTRVYVYRGLFYTPRLFIADPRAMLHMLSSANSYNYEKPLSTRLVLKNFLGEGVLVAEGEVHKRQRKILQPAFNVGSIRELNPIFMKYSRQLAEKISTMIDLSSSSTSEKKEGGADGVHTPFVAQSKYALEASTPGKPVLDIGWWTTRAALDIIGDAGFGYHFQSLEVSPDPAIVQERAGDVLGNAFNTLFKLTLNIDIVRFLQIFLSNFSLLRWVDRIPSNRKRATEKAYKVLEEVSQEIVDRKKTEIRSEMAAEVEARKGDGGGGFTKADFDEKDSTSSRSGVGKDLLHLMMRANMAADVSPKEKLDDAELIGQITTLLIAGHETTSNQTAWTLWLLAQQPFLQDKLREEIHDHLNSTMDRDPNYDELMSMPYLDAVCKESFRCKSAVPNTIRVAKVTTDIPLSRAYPDRKGKATITSVHIPKGREVLIPIQAINSDPEIWGEDAAEFKPERWLDLAESAKQNGLPMHLMTFISGPRACIGNRFALAEFKAILCHLVGRFKFQVVEGWEVEAKQTAVIRSRVVGQEDVGPQMPLRVSHLNASEAKC</sequence>
<reference evidence="6 7" key="1">
    <citation type="journal article" date="2012" name="Plant Cell">
        <title>Genome comparison of barley and maize smut fungi reveals targeted loss of RNA silencing components and species-specific presence of transposable elements.</title>
        <authorList>
            <person name="Laurie J.D."/>
            <person name="Ali S."/>
            <person name="Linning R."/>
            <person name="Mannhaupt G."/>
            <person name="Wong P."/>
            <person name="Gueldener U."/>
            <person name="Muensterkoetter M."/>
            <person name="Moore R."/>
            <person name="Kahmann R."/>
            <person name="Bakkeren G."/>
            <person name="Schirawski J."/>
        </authorList>
    </citation>
    <scope>NUCLEOTIDE SEQUENCE [LARGE SCALE GENOMIC DNA]</scope>
    <source>
        <strain evidence="7">Uh4875-4</strain>
    </source>
</reference>
<evidence type="ECO:0000256" key="3">
    <source>
        <dbReference type="PIRSR" id="PIRSR602401-1"/>
    </source>
</evidence>
<dbReference type="OMA" id="LMMRANM"/>
<dbReference type="InterPro" id="IPR036396">
    <property type="entry name" value="Cyt_P450_sf"/>
</dbReference>
<dbReference type="OrthoDB" id="1470350at2759"/>
<keyword evidence="2" id="KW-0560">Oxidoreductase</keyword>
<feature type="region of interest" description="Disordered" evidence="4">
    <location>
        <begin position="374"/>
        <end position="393"/>
    </location>
</feature>
<keyword evidence="3" id="KW-0479">Metal-binding</keyword>
<dbReference type="InterPro" id="IPR050121">
    <property type="entry name" value="Cytochrome_P450_monoxygenase"/>
</dbReference>
<dbReference type="AlphaFoldDB" id="I2FUY2"/>
<dbReference type="Gene3D" id="1.10.630.10">
    <property type="entry name" value="Cytochrome P450"/>
    <property type="match status" value="1"/>
</dbReference>
<name>I2FUY2_USTHO</name>
<dbReference type="GO" id="GO:0005506">
    <property type="term" value="F:iron ion binding"/>
    <property type="evidence" value="ECO:0007669"/>
    <property type="project" value="InterPro"/>
</dbReference>
<dbReference type="InterPro" id="IPR002401">
    <property type="entry name" value="Cyt_P450_E_grp-I"/>
</dbReference>
<keyword evidence="5" id="KW-0472">Membrane</keyword>
<dbReference type="GO" id="GO:0004497">
    <property type="term" value="F:monooxygenase activity"/>
    <property type="evidence" value="ECO:0007669"/>
    <property type="project" value="InterPro"/>
</dbReference>
<dbReference type="eggNOG" id="KOG0158">
    <property type="taxonomic scope" value="Eukaryota"/>
</dbReference>
<dbReference type="InterPro" id="IPR001128">
    <property type="entry name" value="Cyt_P450"/>
</dbReference>
<dbReference type="EMBL" id="CAGI01000157">
    <property type="protein sequence ID" value="CCF50725.1"/>
    <property type="molecule type" value="Genomic_DNA"/>
</dbReference>
<feature type="transmembrane region" description="Helical" evidence="5">
    <location>
        <begin position="30"/>
        <end position="53"/>
    </location>
</feature>
<gene>
    <name evidence="6" type="ORF">UHOR_06283</name>
</gene>
<evidence type="ECO:0000313" key="6">
    <source>
        <dbReference type="EMBL" id="CCF50725.1"/>
    </source>
</evidence>
<protein>
    <submittedName>
        <fullName evidence="6">Related to Cytochrome P450</fullName>
    </submittedName>
</protein>
<dbReference type="SUPFAM" id="SSF48264">
    <property type="entry name" value="Cytochrome P450"/>
    <property type="match status" value="1"/>
</dbReference>
<evidence type="ECO:0000256" key="2">
    <source>
        <dbReference type="ARBA" id="ARBA00023002"/>
    </source>
</evidence>
<dbReference type="PRINTS" id="PR00385">
    <property type="entry name" value="P450"/>
</dbReference>
<keyword evidence="3" id="KW-0408">Iron</keyword>
<accession>I2FUY2</accession>
<dbReference type="PANTHER" id="PTHR24305:SF166">
    <property type="entry name" value="CYTOCHROME P450 12A4, MITOCHONDRIAL-RELATED"/>
    <property type="match status" value="1"/>
</dbReference>
<keyword evidence="5" id="KW-0812">Transmembrane</keyword>
<dbReference type="Pfam" id="PF00067">
    <property type="entry name" value="p450"/>
    <property type="match status" value="1"/>
</dbReference>
<feature type="binding site" description="axial binding residue" evidence="3">
    <location>
        <position position="590"/>
    </location>
    <ligand>
        <name>heme</name>
        <dbReference type="ChEBI" id="CHEBI:30413"/>
    </ligand>
    <ligandPart>
        <name>Fe</name>
        <dbReference type="ChEBI" id="CHEBI:18248"/>
    </ligandPart>
</feature>
<dbReference type="STRING" id="1128400.I2FUY2"/>
<evidence type="ECO:0000256" key="1">
    <source>
        <dbReference type="ARBA" id="ARBA00010617"/>
    </source>
</evidence>
<proteinExistence type="inferred from homology"/>
<evidence type="ECO:0000313" key="7">
    <source>
        <dbReference type="Proteomes" id="UP000006174"/>
    </source>
</evidence>
<evidence type="ECO:0000256" key="4">
    <source>
        <dbReference type="SAM" id="MobiDB-lite"/>
    </source>
</evidence>
<comment type="caution">
    <text evidence="6">The sequence shown here is derived from an EMBL/GenBank/DDBJ whole genome shotgun (WGS) entry which is preliminary data.</text>
</comment>
<keyword evidence="7" id="KW-1185">Reference proteome</keyword>
<comment type="cofactor">
    <cofactor evidence="3">
        <name>heme</name>
        <dbReference type="ChEBI" id="CHEBI:30413"/>
    </cofactor>
</comment>
<evidence type="ECO:0000256" key="5">
    <source>
        <dbReference type="SAM" id="Phobius"/>
    </source>
</evidence>
<dbReference type="PRINTS" id="PR00463">
    <property type="entry name" value="EP450I"/>
</dbReference>
<dbReference type="CDD" id="cd11069">
    <property type="entry name" value="CYP_FUM15-like"/>
    <property type="match status" value="1"/>
</dbReference>
<dbReference type="Proteomes" id="UP000006174">
    <property type="component" value="Unassembled WGS sequence"/>
</dbReference>
<dbReference type="HOGENOM" id="CLU_001570_5_11_1"/>